<dbReference type="Proteomes" id="UP000244090">
    <property type="component" value="Unassembled WGS sequence"/>
</dbReference>
<proteinExistence type="predicted"/>
<dbReference type="RefSeq" id="WP_108115414.1">
    <property type="nucleotide sequence ID" value="NZ_QBKT01000006.1"/>
</dbReference>
<dbReference type="AlphaFoldDB" id="A0A2T6BWM0"/>
<evidence type="ECO:0000313" key="1">
    <source>
        <dbReference type="EMBL" id="PTX60472.1"/>
    </source>
</evidence>
<comment type="caution">
    <text evidence="1">The sequence shown here is derived from an EMBL/GenBank/DDBJ whole genome shotgun (WGS) entry which is preliminary data.</text>
</comment>
<name>A0A2T6BWM0_9FLAO</name>
<protein>
    <submittedName>
        <fullName evidence="1">Uncharacterized protein</fullName>
    </submittedName>
</protein>
<organism evidence="1 2">
    <name type="scientific">Kordia periserrulae</name>
    <dbReference type="NCBI Taxonomy" id="701523"/>
    <lineage>
        <taxon>Bacteria</taxon>
        <taxon>Pseudomonadati</taxon>
        <taxon>Bacteroidota</taxon>
        <taxon>Flavobacteriia</taxon>
        <taxon>Flavobacteriales</taxon>
        <taxon>Flavobacteriaceae</taxon>
        <taxon>Kordia</taxon>
    </lineage>
</organism>
<gene>
    <name evidence="1" type="ORF">C8N46_106116</name>
</gene>
<keyword evidence="2" id="KW-1185">Reference proteome</keyword>
<sequence>MKNIKECTKIRQFKGIYSCDNYADVYIGDCNQVRQKIASNSSLDSVQFEAKATCEAFIYFVCWSDDGGLNGLLAELHGSNSALSGTNAKWEVFPTGINFSSHTTRPSEKLINTELKKAHCKKWKKVTKGNTNGKRPFRTYQDISKNAHFIWYDSGKDSSAGAPFQGFNHDEFLIFRFPIRELFVEECHDCKQDYECDDNCHCGACADSIKNERKLLKKSALEKTFVIKGDENNSRRCKAPYSEETCSTLDLPRLEPCFYLHWGDSQKDQMETHDDEVLYITACNPYGNLSFRGVTITSISILYKKGFVKKGDDTIRAAATIGQHIPNEHPDGSVKPNTPILTTHQVVTDGSIQIVPNRLIHLGDLCGCSCASQALYLSIQNAKPTDYEILIEYCIDQIEINQDNTGKTRFPISLIKS</sequence>
<accession>A0A2T6BWM0</accession>
<dbReference type="OrthoDB" id="9765926at2"/>
<evidence type="ECO:0000313" key="2">
    <source>
        <dbReference type="Proteomes" id="UP000244090"/>
    </source>
</evidence>
<reference evidence="1 2" key="1">
    <citation type="submission" date="2018-04" db="EMBL/GenBank/DDBJ databases">
        <title>Genomic Encyclopedia of Archaeal and Bacterial Type Strains, Phase II (KMG-II): from individual species to whole genera.</title>
        <authorList>
            <person name="Goeker M."/>
        </authorList>
    </citation>
    <scope>NUCLEOTIDE SEQUENCE [LARGE SCALE GENOMIC DNA]</scope>
    <source>
        <strain evidence="1 2">DSM 25731</strain>
    </source>
</reference>
<dbReference type="EMBL" id="QBKT01000006">
    <property type="protein sequence ID" value="PTX60472.1"/>
    <property type="molecule type" value="Genomic_DNA"/>
</dbReference>